<evidence type="ECO:0000313" key="2">
    <source>
        <dbReference type="EMBL" id="EUJ33567.1"/>
    </source>
</evidence>
<accession>A0ABN0RI57</accession>
<protein>
    <submittedName>
        <fullName evidence="2">Uncharacterized protein</fullName>
    </submittedName>
</protein>
<sequence>MMELVSFARLQKFFLKNSIPKKRLSFKALQDYRGDYFNRTELLRELHVVSENGRVYRGFKAIRRIMFRLSFFKPIALLCYFPGIPFFGERVYRAFAKNRGKIWRIFQKLRFQLQTCFEKMKKVAV</sequence>
<dbReference type="RefSeq" id="WP_338151499.1">
    <property type="nucleotide sequence ID" value="NZ_AODF01000002.1"/>
</dbReference>
<proteinExistence type="predicted"/>
<dbReference type="InterPro" id="IPR007263">
    <property type="entry name" value="DCC1-like"/>
</dbReference>
<gene>
    <name evidence="2" type="ORF">MFLO_02212</name>
</gene>
<evidence type="ECO:0000256" key="1">
    <source>
        <dbReference type="SAM" id="Phobius"/>
    </source>
</evidence>
<dbReference type="Pfam" id="PF04134">
    <property type="entry name" value="DCC1-like"/>
    <property type="match status" value="1"/>
</dbReference>
<keyword evidence="3" id="KW-1185">Reference proteome</keyword>
<keyword evidence="1" id="KW-1133">Transmembrane helix</keyword>
<keyword evidence="1" id="KW-0472">Membrane</keyword>
<reference evidence="2 3" key="1">
    <citation type="journal article" date="2014" name="Int. J. Syst. Evol. Microbiol.">
        <title>Listeria floridensis sp. nov., Listeria aquatica sp. nov., Listeria cornellensis sp. nov., Listeria riparia sp. nov. and Listeria grandensis sp. nov., from agricultural and natural environments.</title>
        <authorList>
            <person name="den Bakker H.C."/>
            <person name="Warchocki S."/>
            <person name="Wright E.M."/>
            <person name="Allred A.F."/>
            <person name="Ahlstrom C."/>
            <person name="Manuel C.S."/>
            <person name="Stasiewicz M.J."/>
            <person name="Burrell A."/>
            <person name="Roof S."/>
            <person name="Strawn L."/>
            <person name="Fortes E.D."/>
            <person name="Nightingale K.K."/>
            <person name="Kephart D."/>
            <person name="Wiedmann M."/>
        </authorList>
    </citation>
    <scope>NUCLEOTIDE SEQUENCE [LARGE SCALE GENOMIC DNA]</scope>
    <source>
        <strain evidence="2 3">FSL S10-1187</strain>
    </source>
</reference>
<comment type="caution">
    <text evidence="2">The sequence shown here is derived from an EMBL/GenBank/DDBJ whole genome shotgun (WGS) entry which is preliminary data.</text>
</comment>
<dbReference type="Proteomes" id="UP000019249">
    <property type="component" value="Unassembled WGS sequence"/>
</dbReference>
<evidence type="ECO:0000313" key="3">
    <source>
        <dbReference type="Proteomes" id="UP000019249"/>
    </source>
</evidence>
<keyword evidence="1" id="KW-0812">Transmembrane</keyword>
<feature type="transmembrane region" description="Helical" evidence="1">
    <location>
        <begin position="65"/>
        <end position="87"/>
    </location>
</feature>
<dbReference type="EMBL" id="AODF01000002">
    <property type="protein sequence ID" value="EUJ33567.1"/>
    <property type="molecule type" value="Genomic_DNA"/>
</dbReference>
<name>A0ABN0RI57_9LIST</name>
<organism evidence="2 3">
    <name type="scientific">Listeria floridensis FSL S10-1187</name>
    <dbReference type="NCBI Taxonomy" id="1265817"/>
    <lineage>
        <taxon>Bacteria</taxon>
        <taxon>Bacillati</taxon>
        <taxon>Bacillota</taxon>
        <taxon>Bacilli</taxon>
        <taxon>Bacillales</taxon>
        <taxon>Listeriaceae</taxon>
        <taxon>Listeria</taxon>
    </lineage>
</organism>